<gene>
    <name evidence="1" type="ORF">A5707_01670</name>
</gene>
<accession>A0A1A2Z960</accession>
<evidence type="ECO:0000313" key="1">
    <source>
        <dbReference type="EMBL" id="OBI45636.1"/>
    </source>
</evidence>
<dbReference type="AlphaFoldDB" id="A0A1A2Z960"/>
<dbReference type="Pfam" id="PF09957">
    <property type="entry name" value="VapB_antitoxin"/>
    <property type="match status" value="1"/>
</dbReference>
<evidence type="ECO:0000313" key="2">
    <source>
        <dbReference type="Proteomes" id="UP000093592"/>
    </source>
</evidence>
<name>A0A1A2Z960_9MYCO</name>
<reference evidence="2" key="1">
    <citation type="submission" date="2016-06" db="EMBL/GenBank/DDBJ databases">
        <authorList>
            <person name="Sutton G."/>
            <person name="Brinkac L."/>
            <person name="Sanka R."/>
            <person name="Adams M."/>
            <person name="Lau E."/>
            <person name="Sam S."/>
            <person name="Sreng N."/>
            <person name="Him V."/>
            <person name="Kerleguer A."/>
            <person name="Cheng S."/>
        </authorList>
    </citation>
    <scope>NUCLEOTIDE SEQUENCE [LARGE SCALE GENOMIC DNA]</scope>
    <source>
        <strain evidence="2">E861</strain>
    </source>
</reference>
<proteinExistence type="predicted"/>
<sequence length="75" mass="8506">MYGWCMSRTNIDLDDELTAEVMRRFGLTTKKAAVDLALRRLVGAPLSREFLLSLEGVGWEGDLESLRSERPDEFA</sequence>
<dbReference type="OrthoDB" id="4563074at2"/>
<protein>
    <submittedName>
        <fullName evidence="1">Antitoxin</fullName>
    </submittedName>
</protein>
<dbReference type="EMBL" id="LZKJ01000120">
    <property type="protein sequence ID" value="OBI45636.1"/>
    <property type="molecule type" value="Genomic_DNA"/>
</dbReference>
<organism evidence="1 2">
    <name type="scientific">Mycobacterium kyorinense</name>
    <dbReference type="NCBI Taxonomy" id="487514"/>
    <lineage>
        <taxon>Bacteria</taxon>
        <taxon>Bacillati</taxon>
        <taxon>Actinomycetota</taxon>
        <taxon>Actinomycetes</taxon>
        <taxon>Mycobacteriales</taxon>
        <taxon>Mycobacteriaceae</taxon>
        <taxon>Mycobacterium</taxon>
    </lineage>
</organism>
<dbReference type="InterPro" id="IPR019239">
    <property type="entry name" value="VapB_antitoxin"/>
</dbReference>
<comment type="caution">
    <text evidence="1">The sequence shown here is derived from an EMBL/GenBank/DDBJ whole genome shotgun (WGS) entry which is preliminary data.</text>
</comment>
<dbReference type="Proteomes" id="UP000093592">
    <property type="component" value="Unassembled WGS sequence"/>
</dbReference>